<accession>A0A1I1D148</accession>
<proteinExistence type="predicted"/>
<evidence type="ECO:0000313" key="3">
    <source>
        <dbReference type="Proteomes" id="UP000182192"/>
    </source>
</evidence>
<dbReference type="Proteomes" id="UP000182192">
    <property type="component" value="Unassembled WGS sequence"/>
</dbReference>
<dbReference type="RefSeq" id="WP_081358320.1">
    <property type="nucleotide sequence ID" value="NZ_FOKQ01000001.1"/>
</dbReference>
<organism evidence="2 3">
    <name type="scientific">Ruminococcus albus</name>
    <dbReference type="NCBI Taxonomy" id="1264"/>
    <lineage>
        <taxon>Bacteria</taxon>
        <taxon>Bacillati</taxon>
        <taxon>Bacillota</taxon>
        <taxon>Clostridia</taxon>
        <taxon>Eubacteriales</taxon>
        <taxon>Oscillospiraceae</taxon>
        <taxon>Ruminococcus</taxon>
    </lineage>
</organism>
<evidence type="ECO:0000259" key="1">
    <source>
        <dbReference type="Pfam" id="PF11074"/>
    </source>
</evidence>
<dbReference type="InterPro" id="IPR021301">
    <property type="entry name" value="DUF2779"/>
</dbReference>
<protein>
    <recommendedName>
        <fullName evidence="1">DUF2779 domain-containing protein</fullName>
    </recommendedName>
</protein>
<name>A0A1I1D148_RUMAL</name>
<evidence type="ECO:0000313" key="2">
    <source>
        <dbReference type="EMBL" id="SFB66530.1"/>
    </source>
</evidence>
<feature type="domain" description="DUF2779" evidence="1">
    <location>
        <begin position="298"/>
        <end position="422"/>
    </location>
</feature>
<reference evidence="2 3" key="1">
    <citation type="submission" date="2016-10" db="EMBL/GenBank/DDBJ databases">
        <authorList>
            <person name="de Groot N.N."/>
        </authorList>
    </citation>
    <scope>NUCLEOTIDE SEQUENCE [LARGE SCALE GENOMIC DNA]</scope>
    <source>
        <strain evidence="2 3">AR67</strain>
    </source>
</reference>
<dbReference type="OrthoDB" id="9783873at2"/>
<dbReference type="Pfam" id="PF11074">
    <property type="entry name" value="DUF2779"/>
    <property type="match status" value="1"/>
</dbReference>
<gene>
    <name evidence="2" type="ORF">SAMN02910406_00089</name>
</gene>
<dbReference type="EMBL" id="FOKQ01000001">
    <property type="protein sequence ID" value="SFB66530.1"/>
    <property type="molecule type" value="Genomic_DNA"/>
</dbReference>
<dbReference type="AlphaFoldDB" id="A0A1I1D148"/>
<sequence>MSKITDLSKSKYCKGIQCPKILWLDAYKPEVGENILSENVIANGNLVGDLARSYFRDYYLVDFSYIKTEMTKKTQEFINAGAENIAEAAFLYDGLYCAVDILHKNGDGWDIVEVKSSTHLTEIYVEDMAFQYYLLTKCGLNIKRVFNMHLNGAYVRHGELDLSKLFVMEDCTDVVIAKCDSVDHNIADIRSYVSVTEEPERDIDLYCEKPYECAYRKYCGKHLPENSIFDLAGMFAKTKYKHYHNGIITYEDILDNAKAIKLNSKHRRQVESILYDRPDEINTDNIQAFLNTIRYPVYHLDFETFQHAVPEFDEERPYQQIPFQYSLHIEQVDGSLEHREFLGKEGTDPRRALAEQLVSDIPMGVCSLAYNMSFEKGVIERLAKQFPDLSEHLMDIHDNMHDLMIPFKDQDYYSSAMNGSYSIKYVLPALYPYDPELDYHNLDGVHNGSEASYAFADMPNHTPEEIEEIRQNLLRYCGLDTYAMVKVLRKLREAANE</sequence>